<feature type="region of interest" description="Disordered" evidence="1">
    <location>
        <begin position="79"/>
        <end position="99"/>
    </location>
</feature>
<keyword evidence="3" id="KW-1185">Reference proteome</keyword>
<dbReference type="AlphaFoldDB" id="A0A444V683"/>
<evidence type="ECO:0000313" key="2">
    <source>
        <dbReference type="EMBL" id="RXM95924.1"/>
    </source>
</evidence>
<protein>
    <submittedName>
        <fullName evidence="2">Uncharacterized protein</fullName>
    </submittedName>
</protein>
<reference evidence="2 3" key="1">
    <citation type="submission" date="2019-01" db="EMBL/GenBank/DDBJ databases">
        <title>Draft Genome and Complete Hox-Cluster Characterization of the Sterlet Sturgeon (Acipenser ruthenus).</title>
        <authorList>
            <person name="Wei Q."/>
        </authorList>
    </citation>
    <scope>NUCLEOTIDE SEQUENCE [LARGE SCALE GENOMIC DNA]</scope>
    <source>
        <strain evidence="2">WHYD16114868_AA</strain>
        <tissue evidence="2">Blood</tissue>
    </source>
</reference>
<dbReference type="EMBL" id="SCEB01002001">
    <property type="protein sequence ID" value="RXM95924.1"/>
    <property type="molecule type" value="Genomic_DNA"/>
</dbReference>
<evidence type="ECO:0000313" key="3">
    <source>
        <dbReference type="Proteomes" id="UP000289886"/>
    </source>
</evidence>
<proteinExistence type="predicted"/>
<sequence length="99" mass="9824">MINTVWGCLHDTTQGCLHDTARGCLHVTAQGCLHDCTTAGTAKLGEASLDVVSTSADSSIVASRSSAMPAPAEGVSLGAVSKSAARTAPAEGVSLGAVR</sequence>
<organism evidence="2 3">
    <name type="scientific">Acipenser ruthenus</name>
    <name type="common">Sterlet sturgeon</name>
    <dbReference type="NCBI Taxonomy" id="7906"/>
    <lineage>
        <taxon>Eukaryota</taxon>
        <taxon>Metazoa</taxon>
        <taxon>Chordata</taxon>
        <taxon>Craniata</taxon>
        <taxon>Vertebrata</taxon>
        <taxon>Euteleostomi</taxon>
        <taxon>Actinopterygii</taxon>
        <taxon>Chondrostei</taxon>
        <taxon>Acipenseriformes</taxon>
        <taxon>Acipenseridae</taxon>
        <taxon>Acipenser</taxon>
    </lineage>
</organism>
<evidence type="ECO:0000256" key="1">
    <source>
        <dbReference type="SAM" id="MobiDB-lite"/>
    </source>
</evidence>
<comment type="caution">
    <text evidence="2">The sequence shown here is derived from an EMBL/GenBank/DDBJ whole genome shotgun (WGS) entry which is preliminary data.</text>
</comment>
<name>A0A444V683_ACIRT</name>
<accession>A0A444V683</accession>
<gene>
    <name evidence="2" type="ORF">EOD39_16316</name>
</gene>
<dbReference type="Proteomes" id="UP000289886">
    <property type="component" value="Unassembled WGS sequence"/>
</dbReference>